<evidence type="ECO:0000313" key="3">
    <source>
        <dbReference type="Proteomes" id="UP000000763"/>
    </source>
</evidence>
<dbReference type="Proteomes" id="UP000000763">
    <property type="component" value="Chromosome 3"/>
</dbReference>
<dbReference type="EMBL" id="AC084380">
    <property type="protein sequence ID" value="AAK52138.1"/>
    <property type="molecule type" value="Genomic_DNA"/>
</dbReference>
<accession>Q94H85</accession>
<reference evidence="3" key="1">
    <citation type="journal article" date="2005" name="Nature">
        <title>The map-based sequence of the rice genome.</title>
        <authorList>
            <consortium name="International rice genome sequencing project (IRGSP)"/>
            <person name="Matsumoto T."/>
            <person name="Wu J."/>
            <person name="Kanamori H."/>
            <person name="Katayose Y."/>
            <person name="Fujisawa M."/>
            <person name="Namiki N."/>
            <person name="Mizuno H."/>
            <person name="Yamamoto K."/>
            <person name="Antonio B.A."/>
            <person name="Baba T."/>
            <person name="Sakata K."/>
            <person name="Nagamura Y."/>
            <person name="Aoki H."/>
            <person name="Arikawa K."/>
            <person name="Arita K."/>
            <person name="Bito T."/>
            <person name="Chiden Y."/>
            <person name="Fujitsuka N."/>
            <person name="Fukunaka R."/>
            <person name="Hamada M."/>
            <person name="Harada C."/>
            <person name="Hayashi A."/>
            <person name="Hijishita S."/>
            <person name="Honda M."/>
            <person name="Hosokawa S."/>
            <person name="Ichikawa Y."/>
            <person name="Idonuma A."/>
            <person name="Iijima M."/>
            <person name="Ikeda M."/>
            <person name="Ikeno M."/>
            <person name="Ito K."/>
            <person name="Ito S."/>
            <person name="Ito T."/>
            <person name="Ito Y."/>
            <person name="Ito Y."/>
            <person name="Iwabuchi A."/>
            <person name="Kamiya K."/>
            <person name="Karasawa W."/>
            <person name="Kurita K."/>
            <person name="Katagiri S."/>
            <person name="Kikuta A."/>
            <person name="Kobayashi H."/>
            <person name="Kobayashi N."/>
            <person name="Machita K."/>
            <person name="Maehara T."/>
            <person name="Masukawa M."/>
            <person name="Mizubayashi T."/>
            <person name="Mukai Y."/>
            <person name="Nagasaki H."/>
            <person name="Nagata Y."/>
            <person name="Naito S."/>
            <person name="Nakashima M."/>
            <person name="Nakama Y."/>
            <person name="Nakamichi Y."/>
            <person name="Nakamura M."/>
            <person name="Meguro A."/>
            <person name="Negishi M."/>
            <person name="Ohta I."/>
            <person name="Ohta T."/>
            <person name="Okamoto M."/>
            <person name="Ono N."/>
            <person name="Saji S."/>
            <person name="Sakaguchi M."/>
            <person name="Sakai K."/>
            <person name="Shibata M."/>
            <person name="Shimokawa T."/>
            <person name="Song J."/>
            <person name="Takazaki Y."/>
            <person name="Terasawa K."/>
            <person name="Tsugane M."/>
            <person name="Tsuji K."/>
            <person name="Ueda S."/>
            <person name="Waki K."/>
            <person name="Yamagata H."/>
            <person name="Yamamoto M."/>
            <person name="Yamamoto S."/>
            <person name="Yamane H."/>
            <person name="Yoshiki S."/>
            <person name="Yoshihara R."/>
            <person name="Yukawa K."/>
            <person name="Zhong H."/>
            <person name="Yano M."/>
            <person name="Yuan Q."/>
            <person name="Ouyang S."/>
            <person name="Liu J."/>
            <person name="Jones K.M."/>
            <person name="Gansberger K."/>
            <person name="Moffat K."/>
            <person name="Hill J."/>
            <person name="Bera J."/>
            <person name="Fadrosh D."/>
            <person name="Jin S."/>
            <person name="Johri S."/>
            <person name="Kim M."/>
            <person name="Overton L."/>
            <person name="Reardon M."/>
            <person name="Tsitrin T."/>
            <person name="Vuong H."/>
            <person name="Weaver B."/>
            <person name="Ciecko A."/>
            <person name="Tallon L."/>
            <person name="Jackson J."/>
            <person name="Pai G."/>
            <person name="Aken S.V."/>
            <person name="Utterback T."/>
            <person name="Reidmuller S."/>
            <person name="Feldblyum T."/>
            <person name="Hsiao J."/>
            <person name="Zismann V."/>
            <person name="Iobst S."/>
            <person name="de Vazeille A.R."/>
            <person name="Buell C.R."/>
            <person name="Ying K."/>
            <person name="Li Y."/>
            <person name="Lu T."/>
            <person name="Huang Y."/>
            <person name="Zhao Q."/>
            <person name="Feng Q."/>
            <person name="Zhang L."/>
            <person name="Zhu J."/>
            <person name="Weng Q."/>
            <person name="Mu J."/>
            <person name="Lu Y."/>
            <person name="Fan D."/>
            <person name="Liu Y."/>
            <person name="Guan J."/>
            <person name="Zhang Y."/>
            <person name="Yu S."/>
            <person name="Liu X."/>
            <person name="Zhang Y."/>
            <person name="Hong G."/>
            <person name="Han B."/>
            <person name="Choisne N."/>
            <person name="Demange N."/>
            <person name="Orjeda G."/>
            <person name="Samain S."/>
            <person name="Cattolico L."/>
            <person name="Pelletier E."/>
            <person name="Couloux A."/>
            <person name="Segurens B."/>
            <person name="Wincker P."/>
            <person name="D'Hont A."/>
            <person name="Scarpelli C."/>
            <person name="Weissenbach J."/>
            <person name="Salanoubat M."/>
            <person name="Quetier F."/>
            <person name="Yu Y."/>
            <person name="Kim H.R."/>
            <person name="Rambo T."/>
            <person name="Currie J."/>
            <person name="Collura K."/>
            <person name="Luo M."/>
            <person name="Yang T."/>
            <person name="Ammiraju J.S.S."/>
            <person name="Engler F."/>
            <person name="Soderlund C."/>
            <person name="Wing R.A."/>
            <person name="Palmer L.E."/>
            <person name="de la Bastide M."/>
            <person name="Spiegel L."/>
            <person name="Nascimento L."/>
            <person name="Zutavern T."/>
            <person name="O'Shaughnessy A."/>
            <person name="Dike S."/>
            <person name="Dedhia N."/>
            <person name="Preston R."/>
            <person name="Balija V."/>
            <person name="McCombie W.R."/>
            <person name="Chow T."/>
            <person name="Chen H."/>
            <person name="Chung M."/>
            <person name="Chen C."/>
            <person name="Shaw J."/>
            <person name="Wu H."/>
            <person name="Hsiao K."/>
            <person name="Chao Y."/>
            <person name="Chu M."/>
            <person name="Cheng C."/>
            <person name="Hour A."/>
            <person name="Lee P."/>
            <person name="Lin S."/>
            <person name="Lin Y."/>
            <person name="Liou J."/>
            <person name="Liu S."/>
            <person name="Hsing Y."/>
            <person name="Raghuvanshi S."/>
            <person name="Mohanty A."/>
            <person name="Bharti A.K."/>
            <person name="Gaur A."/>
            <person name="Gupta V."/>
            <person name="Kumar D."/>
            <person name="Ravi V."/>
            <person name="Vij S."/>
            <person name="Kapur A."/>
            <person name="Khurana P."/>
            <person name="Khurana P."/>
            <person name="Khurana J.P."/>
            <person name="Tyagi A.K."/>
            <person name="Gaikwad K."/>
            <person name="Singh A."/>
            <person name="Dalal V."/>
            <person name="Srivastava S."/>
            <person name="Dixit A."/>
            <person name="Pal A.K."/>
            <person name="Ghazi I.A."/>
            <person name="Yadav M."/>
            <person name="Pandit A."/>
            <person name="Bhargava A."/>
            <person name="Sureshbabu K."/>
            <person name="Batra K."/>
            <person name="Sharma T.R."/>
            <person name="Mohapatra T."/>
            <person name="Singh N.K."/>
            <person name="Messing J."/>
            <person name="Nelson A.B."/>
            <person name="Fuks G."/>
            <person name="Kavchok S."/>
            <person name="Keizer G."/>
            <person name="Linton E."/>
            <person name="Llaca V."/>
            <person name="Song R."/>
            <person name="Tanyolac B."/>
            <person name="Young S."/>
            <person name="Ho-Il K."/>
            <person name="Hahn J.H."/>
            <person name="Sangsakoo G."/>
            <person name="Vanavichit A."/>
            <person name="de Mattos Luiz.A.T."/>
            <person name="Zimmer P.D."/>
            <person name="Malone G."/>
            <person name="Dellagostin O."/>
            <person name="de Oliveira A.C."/>
            <person name="Bevan M."/>
            <person name="Bancroft I."/>
            <person name="Minx P."/>
            <person name="Cordum H."/>
            <person name="Wilson R."/>
            <person name="Cheng Z."/>
            <person name="Jin W."/>
            <person name="Jiang J."/>
            <person name="Leong S.A."/>
            <person name="Iwama H."/>
            <person name="Gojobori T."/>
            <person name="Itoh T."/>
            <person name="Niimura Y."/>
            <person name="Fujii Y."/>
            <person name="Habara T."/>
            <person name="Sakai H."/>
            <person name="Sato Y."/>
            <person name="Wilson G."/>
            <person name="Kumar K."/>
            <person name="McCouch S."/>
            <person name="Juretic N."/>
            <person name="Hoen D."/>
            <person name="Wright S."/>
            <person name="Bruskiewich R."/>
            <person name="Bureau T."/>
            <person name="Miyao A."/>
            <person name="Hirochika H."/>
            <person name="Nishikawa T."/>
            <person name="Kadowaki K."/>
            <person name="Sugiura M."/>
            <person name="Burr B."/>
            <person name="Sasaki T."/>
        </authorList>
    </citation>
    <scope>NUCLEOTIDE SEQUENCE [LARGE SCALE GENOMIC DNA]</scope>
    <source>
        <strain evidence="3">cv. Nipponbare</strain>
    </source>
</reference>
<feature type="compositionally biased region" description="Basic and acidic residues" evidence="1">
    <location>
        <begin position="36"/>
        <end position="46"/>
    </location>
</feature>
<feature type="region of interest" description="Disordered" evidence="1">
    <location>
        <begin position="1"/>
        <end position="106"/>
    </location>
</feature>
<dbReference type="AlphaFoldDB" id="Q94H85"/>
<feature type="compositionally biased region" description="Low complexity" evidence="1">
    <location>
        <begin position="94"/>
        <end position="104"/>
    </location>
</feature>
<organism evidence="2 3">
    <name type="scientific">Oryza sativa subsp. japonica</name>
    <name type="common">Rice</name>
    <dbReference type="NCBI Taxonomy" id="39947"/>
    <lineage>
        <taxon>Eukaryota</taxon>
        <taxon>Viridiplantae</taxon>
        <taxon>Streptophyta</taxon>
        <taxon>Embryophyta</taxon>
        <taxon>Tracheophyta</taxon>
        <taxon>Spermatophyta</taxon>
        <taxon>Magnoliopsida</taxon>
        <taxon>Liliopsida</taxon>
        <taxon>Poales</taxon>
        <taxon>Poaceae</taxon>
        <taxon>BOP clade</taxon>
        <taxon>Oryzoideae</taxon>
        <taxon>Oryzeae</taxon>
        <taxon>Oryzinae</taxon>
        <taxon>Oryza</taxon>
        <taxon>Oryza sativa</taxon>
    </lineage>
</organism>
<name>Q94H85_ORYSJ</name>
<proteinExistence type="predicted"/>
<reference evidence="3" key="2">
    <citation type="journal article" date="2008" name="Nucleic Acids Res.">
        <title>The rice annotation project database (RAP-DB): 2008 update.</title>
        <authorList>
            <consortium name="The rice annotation project (RAP)"/>
        </authorList>
    </citation>
    <scope>GENOME REANNOTATION</scope>
    <source>
        <strain evidence="3">cv. Nipponbare</strain>
    </source>
</reference>
<gene>
    <name evidence="2" type="ordered locus">Os03g28290</name>
</gene>
<protein>
    <submittedName>
        <fullName evidence="2">Transposon protein, putative, unclassified</fullName>
    </submittedName>
</protein>
<evidence type="ECO:0000313" key="2">
    <source>
        <dbReference type="EMBL" id="AAK52138.1"/>
    </source>
</evidence>
<sequence>MERRLAVWKGRSSVAAGMEGRGGGGRRGAVARPRAHGREATSRGGEEEGSGGSGKEEVRASASDAARTYGVGDARKAATARPGSTLPRASMLGSVRPRVPSARPRSSEMFKGSIVLTFVRLIVQGSSRNGAAANSNLPLAQPRLGSWPAAAEQAANALDRGVQSMERFPPPRRPVEVLSGDLSKEIVEKARYWFVSGLEFTTFGAKEELPLVIEAWV</sequence>
<evidence type="ECO:0000256" key="1">
    <source>
        <dbReference type="SAM" id="MobiDB-lite"/>
    </source>
</evidence>